<dbReference type="RefSeq" id="WP_096619558.1">
    <property type="nucleotide sequence ID" value="NZ_CP020661.1"/>
</dbReference>
<protein>
    <submittedName>
        <fullName evidence="2">Integral membrane protein</fullName>
    </submittedName>
</protein>
<evidence type="ECO:0000256" key="1">
    <source>
        <dbReference type="SAM" id="Phobius"/>
    </source>
</evidence>
<dbReference type="EMBL" id="CP020661">
    <property type="protein sequence ID" value="ATF10043.1"/>
    <property type="molecule type" value="Genomic_DNA"/>
</dbReference>
<feature type="transmembrane region" description="Helical" evidence="1">
    <location>
        <begin position="23"/>
        <end position="40"/>
    </location>
</feature>
<evidence type="ECO:0000313" key="3">
    <source>
        <dbReference type="Proteomes" id="UP000218160"/>
    </source>
</evidence>
<evidence type="ECO:0000313" key="2">
    <source>
        <dbReference type="EMBL" id="ATF10043.1"/>
    </source>
</evidence>
<dbReference type="KEGG" id="elux:BTN50_1600"/>
<sequence>MNWYFGVLKKYAVLKGRARRKEYWTFILFNMFFSLLLGQVDSMLGLFKTEVGIGTLGIIYAITVFVPTLAVTVRRLHDANHSGWWALLSLVPLGMFALLILQAFEGTQGPNRFGPDPKANKSGEGTFIV</sequence>
<dbReference type="Proteomes" id="UP000218160">
    <property type="component" value="Plasmid pCC1"/>
</dbReference>
<geneLocation type="plasmid" evidence="3">
    <name>pcc1</name>
</geneLocation>
<feature type="transmembrane region" description="Helical" evidence="1">
    <location>
        <begin position="84"/>
        <end position="104"/>
    </location>
</feature>
<dbReference type="GO" id="GO:0005886">
    <property type="term" value="C:plasma membrane"/>
    <property type="evidence" value="ECO:0007669"/>
    <property type="project" value="TreeGrafter"/>
</dbReference>
<organism evidence="2 3">
    <name type="scientific">Candidatus Enterovibrio altilux</name>
    <dbReference type="NCBI Taxonomy" id="1927128"/>
    <lineage>
        <taxon>Bacteria</taxon>
        <taxon>Pseudomonadati</taxon>
        <taxon>Pseudomonadota</taxon>
        <taxon>Gammaproteobacteria</taxon>
        <taxon>Vibrionales</taxon>
        <taxon>Vibrionaceae</taxon>
        <taxon>Enterovibrio</taxon>
    </lineage>
</organism>
<dbReference type="InterPro" id="IPR008523">
    <property type="entry name" value="DUF805"/>
</dbReference>
<gene>
    <name evidence="2" type="ORF">BTN50_1600</name>
</gene>
<keyword evidence="3" id="KW-1185">Reference proteome</keyword>
<dbReference type="OrthoDB" id="9812349at2"/>
<accession>A0A291BAM4</accession>
<dbReference type="AlphaFoldDB" id="A0A291BAM4"/>
<keyword evidence="1" id="KW-1133">Transmembrane helix</keyword>
<dbReference type="PANTHER" id="PTHR34980:SF2">
    <property type="entry name" value="INNER MEMBRANE PROTEIN YHAH-RELATED"/>
    <property type="match status" value="1"/>
</dbReference>
<keyword evidence="1" id="KW-0812">Transmembrane</keyword>
<reference evidence="3" key="1">
    <citation type="submission" date="2017-04" db="EMBL/GenBank/DDBJ databases">
        <title>Genome evolution of the luminous symbionts of deep sea anglerfish.</title>
        <authorList>
            <person name="Hendry T.A."/>
        </authorList>
    </citation>
    <scope>NUCLEOTIDE SEQUENCE [LARGE SCALE GENOMIC DNA]</scope>
    <source>
        <plasmid evidence="3">pcc1</plasmid>
    </source>
</reference>
<dbReference type="PANTHER" id="PTHR34980">
    <property type="entry name" value="INNER MEMBRANE PROTEIN-RELATED-RELATED"/>
    <property type="match status" value="1"/>
</dbReference>
<dbReference type="Pfam" id="PF05656">
    <property type="entry name" value="DUF805"/>
    <property type="match status" value="1"/>
</dbReference>
<proteinExistence type="predicted"/>
<name>A0A291BAM4_9GAMM</name>
<keyword evidence="2" id="KW-0614">Plasmid</keyword>
<keyword evidence="1" id="KW-0472">Membrane</keyword>
<feature type="transmembrane region" description="Helical" evidence="1">
    <location>
        <begin position="52"/>
        <end position="72"/>
    </location>
</feature>